<accession>A0ABR2RA32</accession>
<proteinExistence type="predicted"/>
<organism evidence="2 3">
    <name type="scientific">Hibiscus sabdariffa</name>
    <name type="common">roselle</name>
    <dbReference type="NCBI Taxonomy" id="183260"/>
    <lineage>
        <taxon>Eukaryota</taxon>
        <taxon>Viridiplantae</taxon>
        <taxon>Streptophyta</taxon>
        <taxon>Embryophyta</taxon>
        <taxon>Tracheophyta</taxon>
        <taxon>Spermatophyta</taxon>
        <taxon>Magnoliopsida</taxon>
        <taxon>eudicotyledons</taxon>
        <taxon>Gunneridae</taxon>
        <taxon>Pentapetalae</taxon>
        <taxon>rosids</taxon>
        <taxon>malvids</taxon>
        <taxon>Malvales</taxon>
        <taxon>Malvaceae</taxon>
        <taxon>Malvoideae</taxon>
        <taxon>Hibiscus</taxon>
    </lineage>
</organism>
<keyword evidence="3" id="KW-1185">Reference proteome</keyword>
<protein>
    <submittedName>
        <fullName evidence="2">Uncharacterized protein</fullName>
    </submittedName>
</protein>
<keyword evidence="1" id="KW-0378">Hydrolase</keyword>
<dbReference type="Proteomes" id="UP001396334">
    <property type="component" value="Unassembled WGS sequence"/>
</dbReference>
<gene>
    <name evidence="2" type="ORF">V6N11_036322</name>
</gene>
<dbReference type="PANTHER" id="PTHR42776">
    <property type="entry name" value="SERINE PEPTIDASE S9 FAMILY MEMBER"/>
    <property type="match status" value="1"/>
</dbReference>
<evidence type="ECO:0000256" key="1">
    <source>
        <dbReference type="ARBA" id="ARBA00022801"/>
    </source>
</evidence>
<dbReference type="EMBL" id="JBBPBN010000024">
    <property type="protein sequence ID" value="KAK9009797.1"/>
    <property type="molecule type" value="Genomic_DNA"/>
</dbReference>
<name>A0ABR2RA32_9ROSI</name>
<reference evidence="2 3" key="1">
    <citation type="journal article" date="2024" name="G3 (Bethesda)">
        <title>Genome assembly of Hibiscus sabdariffa L. provides insights into metabolisms of medicinal natural products.</title>
        <authorList>
            <person name="Kim T."/>
        </authorList>
    </citation>
    <scope>NUCLEOTIDE SEQUENCE [LARGE SCALE GENOMIC DNA]</scope>
    <source>
        <strain evidence="2">TK-2024</strain>
        <tissue evidence="2">Old leaves</tissue>
    </source>
</reference>
<evidence type="ECO:0000313" key="2">
    <source>
        <dbReference type="EMBL" id="KAK9009797.1"/>
    </source>
</evidence>
<dbReference type="PANTHER" id="PTHR42776:SF4">
    <property type="entry name" value="ACYLAMINO-ACID-RELEASING ENZYME"/>
    <property type="match status" value="1"/>
</dbReference>
<evidence type="ECO:0000313" key="3">
    <source>
        <dbReference type="Proteomes" id="UP001396334"/>
    </source>
</evidence>
<comment type="caution">
    <text evidence="2">The sequence shown here is derived from an EMBL/GenBank/DDBJ whole genome shotgun (WGS) entry which is preliminary data.</text>
</comment>
<sequence length="98" mass="10297">MSLLSNLQFGILQIQVQDVSDCLTKGTTNQGSVGFGQEALQSLLGSQAPDKFVAAAARSPVCNLSSMVGITDVPDWCYVESYGTNGKTIFTEAPTGYG</sequence>